<feature type="transmembrane region" description="Helical" evidence="1">
    <location>
        <begin position="22"/>
        <end position="42"/>
    </location>
</feature>
<reference evidence="2 3" key="1">
    <citation type="journal article" date="2014" name="Virus Res.">
        <title>Comparative and retrospective molecular analysis of Parapoxvirus (PPV) isolates.</title>
        <authorList>
            <person name="Friederichs S."/>
            <person name="Krebs S."/>
            <person name="Blum H."/>
            <person name="Wolf E."/>
            <person name="Lang H."/>
            <person name="von Buttlar H."/>
            <person name="Buttner M."/>
        </authorList>
    </citation>
    <scope>NUCLEOTIDE SEQUENCE [LARGE SCALE GENOMIC DNA]</scope>
    <source>
        <strain evidence="2 3">B029</strain>
    </source>
</reference>
<protein>
    <submittedName>
        <fullName evidence="2">EEV glycoprotein</fullName>
    </submittedName>
</protein>
<evidence type="ECO:0000313" key="3">
    <source>
        <dbReference type="Proteomes" id="UP000356155"/>
    </source>
</evidence>
<organismHost>
    <name type="scientific">Capra hircus</name>
    <name type="common">Goat</name>
    <dbReference type="NCBI Taxonomy" id="9925"/>
</organismHost>
<keyword evidence="1" id="KW-0472">Membrane</keyword>
<accession>A0A088S7A6</accession>
<proteinExistence type="predicted"/>
<sequence length="168" mass="19097">MGCCRTPNRQCLLTLKRASCPVASLVSVLSVFTSICAIIKYTDLFLKEACEKDWVPIKDLCVYNTQVMTNVTLAKDICASMDSDLPATPDTMFLKGIMFIVEATSFWMTHHDAYKNVYLPKRGDSYLRSYVEEYNKNTHVCLINLQGLMHHDCSQNTTVVCVKKMYNN</sequence>
<evidence type="ECO:0000313" key="2">
    <source>
        <dbReference type="EMBL" id="AIO03572.1"/>
    </source>
</evidence>
<dbReference type="SUPFAM" id="SSF56436">
    <property type="entry name" value="C-type lectin-like"/>
    <property type="match status" value="1"/>
</dbReference>
<organismHost>
    <name type="scientific">Homo sapiens</name>
    <name type="common">Human</name>
    <dbReference type="NCBI Taxonomy" id="9606"/>
</organismHost>
<organism evidence="2 3">
    <name type="scientific">Orf virus</name>
    <name type="common">ORFV</name>
    <dbReference type="NCBI Taxonomy" id="10258"/>
    <lineage>
        <taxon>Viruses</taxon>
        <taxon>Varidnaviria</taxon>
        <taxon>Bamfordvirae</taxon>
        <taxon>Nucleocytoviricota</taxon>
        <taxon>Pokkesviricetes</taxon>
        <taxon>Chitovirales</taxon>
        <taxon>Poxviridae</taxon>
        <taxon>Chordopoxvirinae</taxon>
        <taxon>Parapoxvirus</taxon>
        <taxon>Parapoxvirus orf</taxon>
    </lineage>
</organism>
<dbReference type="EMBL" id="KF837136">
    <property type="protein sequence ID" value="AIO03572.1"/>
    <property type="molecule type" value="Genomic_DNA"/>
</dbReference>
<evidence type="ECO:0000256" key="1">
    <source>
        <dbReference type="SAM" id="Phobius"/>
    </source>
</evidence>
<dbReference type="InterPro" id="IPR016187">
    <property type="entry name" value="CTDL_fold"/>
</dbReference>
<dbReference type="Proteomes" id="UP000356155">
    <property type="component" value="Segment"/>
</dbReference>
<dbReference type="InterPro" id="IPR016186">
    <property type="entry name" value="C-type_lectin-like/link_sf"/>
</dbReference>
<organismHost>
    <name type="scientific">Ovis aries</name>
    <name type="common">Sheep</name>
    <dbReference type="NCBI Taxonomy" id="9940"/>
</organismHost>
<dbReference type="Gene3D" id="3.10.100.10">
    <property type="entry name" value="Mannose-Binding Protein A, subunit A"/>
    <property type="match status" value="1"/>
</dbReference>
<name>A0A088S7A6_ORFV</name>
<keyword evidence="1" id="KW-0812">Transmembrane</keyword>
<keyword evidence="1" id="KW-1133">Transmembrane helix</keyword>